<dbReference type="STRING" id="326475.AWB66_00460"/>
<name>A0A158F101_9BURK</name>
<dbReference type="InterPro" id="IPR035439">
    <property type="entry name" value="UPF0145_dom_sf"/>
</dbReference>
<keyword evidence="1" id="KW-0732">Signal</keyword>
<keyword evidence="3" id="KW-1185">Reference proteome</keyword>
<reference evidence="2" key="1">
    <citation type="submission" date="2016-01" db="EMBL/GenBank/DDBJ databases">
        <authorList>
            <person name="Peeters Charlotte."/>
        </authorList>
    </citation>
    <scope>NUCLEOTIDE SEQUENCE</scope>
    <source>
        <strain evidence="2">LMG 22936</strain>
    </source>
</reference>
<evidence type="ECO:0000313" key="2">
    <source>
        <dbReference type="EMBL" id="SAL13441.1"/>
    </source>
</evidence>
<dbReference type="Proteomes" id="UP000054717">
    <property type="component" value="Unassembled WGS sequence"/>
</dbReference>
<comment type="caution">
    <text evidence="2">The sequence shown here is derived from an EMBL/GenBank/DDBJ whole genome shotgun (WGS) entry which is preliminary data.</text>
</comment>
<dbReference type="RefSeq" id="WP_087628625.1">
    <property type="nucleotide sequence ID" value="NZ_FCNZ02000001.1"/>
</dbReference>
<dbReference type="PROSITE" id="PS51257">
    <property type="entry name" value="PROKAR_LIPOPROTEIN"/>
    <property type="match status" value="1"/>
</dbReference>
<dbReference type="EMBL" id="FCNZ02000001">
    <property type="protein sequence ID" value="SAL13441.1"/>
    <property type="molecule type" value="Genomic_DNA"/>
</dbReference>
<dbReference type="SUPFAM" id="SSF117782">
    <property type="entry name" value="YbjQ-like"/>
    <property type="match status" value="1"/>
</dbReference>
<sequence length="142" mass="15002">MRSTYWVSMLAATVALSGCGTSFMSLPAQPVADQATMPDAKVALYLKSQAHPAVVKVIGRVEHSVRIARNTDDSATACRRAFAEGLQKLRVNAQDRNANAVVNIRTSFHANDPEMATDFACGVSPSAASLKVAGDLVVIGAR</sequence>
<proteinExistence type="predicted"/>
<evidence type="ECO:0000313" key="3">
    <source>
        <dbReference type="Proteomes" id="UP000054717"/>
    </source>
</evidence>
<gene>
    <name evidence="2" type="ORF">AWB66_00460</name>
</gene>
<feature type="signal peptide" evidence="1">
    <location>
        <begin position="1"/>
        <end position="17"/>
    </location>
</feature>
<organism evidence="2 3">
    <name type="scientific">Caballeronia telluris</name>
    <dbReference type="NCBI Taxonomy" id="326475"/>
    <lineage>
        <taxon>Bacteria</taxon>
        <taxon>Pseudomonadati</taxon>
        <taxon>Pseudomonadota</taxon>
        <taxon>Betaproteobacteria</taxon>
        <taxon>Burkholderiales</taxon>
        <taxon>Burkholderiaceae</taxon>
        <taxon>Caballeronia</taxon>
    </lineage>
</organism>
<protein>
    <submittedName>
        <fullName evidence="2">Signal peptide protein</fullName>
    </submittedName>
</protein>
<accession>A0A158F101</accession>
<dbReference type="AlphaFoldDB" id="A0A158F101"/>
<evidence type="ECO:0000256" key="1">
    <source>
        <dbReference type="SAM" id="SignalP"/>
    </source>
</evidence>
<feature type="chain" id="PRO_5011116682" evidence="1">
    <location>
        <begin position="18"/>
        <end position="142"/>
    </location>
</feature>